<dbReference type="InterPro" id="IPR036259">
    <property type="entry name" value="MFS_trans_sf"/>
</dbReference>
<keyword evidence="2" id="KW-1133">Transmembrane helix</keyword>
<dbReference type="OrthoDB" id="5915550at2759"/>
<sequence>MANKKEKERMQWAILILYGLYHTFDQWTRVLLPFSQWQLEPRPDLFHLLLLNSIGNIAVLIGSFFIAQIMLISKITSFYTFAIIQLLLLANHMPMVADALTAQIVGEDGDDKERARLIMRLTVPQSIAFAAGPYLAIQVLYIISPSLATSQLVCGLIHVATAIPLILIMIPTESRSGGNRSLLPSLSSYLDMVRDPEMKWSLLFLLIVAAPYSSYDQVMRANLSAHMLFHPGDMAKLALLLGLASLTGNIVILPALQRRLGPQALLQLSLVVLTISYLFLSYYREYQHLLFGMPLQALGVCMAYGQLSAQIMGKAGRGDTGKAAALNRGAQLIATAMAPLITGYYIDTNESKILCYISAVISLIGIALVHQFGINEKLISIQFCDNSEHQTIKDEFPPHPQEFERKIVLERRNESKIRSLSTIPVVYCIRTKRHTFYSQTAPTRRSRQLRFLFAFLCHLSISDSHHIITGVFSHSSIQNGSKTADYSRTLCNIWHLELGHPMDNNLTVLSTVGYHSCNSLTSFLKTVMTIVDIGYIQSFGSLCNAIGALAVGELADSMGAKSMFLFSALVTSVYYSLLGFAKCWYSFFFLQLLRIGYQLDATAEMYLATVTTERERTIALMRLTVPQALAMFFGPMLASQLAVYTTLRLSQTICGIIMLVTLVPAVYKLLPETHSIPKLATARLRPQDYLPMVKRNSALREGLLLRGLLIAAYVCYELISRNFLLRSFMQGPHDSAKVLIVMGASLLVVQFFILPTLQRRFSPKAVLQIALACLTCSYMAVNFTTSLAQLLIVIAIHTASYAVAYAESCTQITSAVDVADVGKATGLASTAQWIAHFFVPIYTSHVVQSWHYTYAFHTSAILSVATLLYVTLITKHSNARMHSLLPHIGIA</sequence>
<evidence type="ECO:0000313" key="4">
    <source>
        <dbReference type="EMBL" id="VDD95410.1"/>
    </source>
</evidence>
<dbReference type="PROSITE" id="PS50850">
    <property type="entry name" value="MFS"/>
    <property type="match status" value="1"/>
</dbReference>
<dbReference type="Gene3D" id="1.20.1250.20">
    <property type="entry name" value="MFS general substrate transporter like domains"/>
    <property type="match status" value="2"/>
</dbReference>
<feature type="transmembrane region" description="Helical" evidence="2">
    <location>
        <begin position="265"/>
        <end position="283"/>
    </location>
</feature>
<feature type="transmembrane region" description="Helical" evidence="2">
    <location>
        <begin position="235"/>
        <end position="253"/>
    </location>
</feature>
<dbReference type="WBParaSite" id="EVEC_0001083601-mRNA-1">
    <property type="protein sequence ID" value="EVEC_0001083601-mRNA-1"/>
    <property type="gene ID" value="EVEC_0001083601"/>
</dbReference>
<feature type="transmembrane region" description="Helical" evidence="2">
    <location>
        <begin position="854"/>
        <end position="873"/>
    </location>
</feature>
<dbReference type="AlphaFoldDB" id="A0A0N4VJ15"/>
<dbReference type="Pfam" id="PF07690">
    <property type="entry name" value="MFS_1"/>
    <property type="match status" value="1"/>
</dbReference>
<evidence type="ECO:0000256" key="2">
    <source>
        <dbReference type="SAM" id="Phobius"/>
    </source>
</evidence>
<feature type="transmembrane region" description="Helical" evidence="2">
    <location>
        <begin position="769"/>
        <end position="796"/>
    </location>
</feature>
<dbReference type="PANTHER" id="PTHR24002:SF4">
    <property type="entry name" value="MFS DOMAIN-CONTAINING PROTEIN"/>
    <property type="match status" value="1"/>
</dbReference>
<evidence type="ECO:0000313" key="5">
    <source>
        <dbReference type="Proteomes" id="UP000274131"/>
    </source>
</evidence>
<gene>
    <name evidence="4" type="ORF">EVEC_LOCUS10161</name>
</gene>
<keyword evidence="2" id="KW-0812">Transmembrane</keyword>
<feature type="transmembrane region" description="Helical" evidence="2">
    <location>
        <begin position="289"/>
        <end position="307"/>
    </location>
</feature>
<reference evidence="4 5" key="2">
    <citation type="submission" date="2018-10" db="EMBL/GenBank/DDBJ databases">
        <authorList>
            <consortium name="Pathogen Informatics"/>
        </authorList>
    </citation>
    <scope>NUCLEOTIDE SEQUENCE [LARGE SCALE GENOMIC DNA]</scope>
</reference>
<feature type="transmembrane region" description="Helical" evidence="2">
    <location>
        <begin position="121"/>
        <end position="143"/>
    </location>
</feature>
<feature type="transmembrane region" description="Helical" evidence="2">
    <location>
        <begin position="703"/>
        <end position="719"/>
    </location>
</feature>
<protein>
    <submittedName>
        <fullName evidence="6">MFS domain-containing protein</fullName>
    </submittedName>
</protein>
<dbReference type="GO" id="GO:0022857">
    <property type="term" value="F:transmembrane transporter activity"/>
    <property type="evidence" value="ECO:0007669"/>
    <property type="project" value="InterPro"/>
</dbReference>
<comment type="subcellular location">
    <subcellularLocation>
        <location evidence="1">Membrane</location>
        <topology evidence="1">Multi-pass membrane protein</topology>
    </subcellularLocation>
</comment>
<evidence type="ECO:0000313" key="6">
    <source>
        <dbReference type="WBParaSite" id="EVEC_0001083601-mRNA-1"/>
    </source>
</evidence>
<keyword evidence="5" id="KW-1185">Reference proteome</keyword>
<accession>A0A0N4VJ15</accession>
<feature type="transmembrane region" description="Helical" evidence="2">
    <location>
        <begin position="739"/>
        <end position="757"/>
    </location>
</feature>
<feature type="domain" description="Major facilitator superfamily (MFS) profile" evidence="3">
    <location>
        <begin position="489"/>
        <end position="878"/>
    </location>
</feature>
<dbReference type="InterPro" id="IPR020846">
    <property type="entry name" value="MFS_dom"/>
</dbReference>
<feature type="transmembrane region" description="Helical" evidence="2">
    <location>
        <begin position="353"/>
        <end position="374"/>
    </location>
</feature>
<evidence type="ECO:0000259" key="3">
    <source>
        <dbReference type="PROSITE" id="PS50850"/>
    </source>
</evidence>
<organism evidence="6">
    <name type="scientific">Enterobius vermicularis</name>
    <name type="common">Human pinworm</name>
    <dbReference type="NCBI Taxonomy" id="51028"/>
    <lineage>
        <taxon>Eukaryota</taxon>
        <taxon>Metazoa</taxon>
        <taxon>Ecdysozoa</taxon>
        <taxon>Nematoda</taxon>
        <taxon>Chromadorea</taxon>
        <taxon>Rhabditida</taxon>
        <taxon>Spirurina</taxon>
        <taxon>Oxyuridomorpha</taxon>
        <taxon>Oxyuroidea</taxon>
        <taxon>Oxyuridae</taxon>
        <taxon>Enterobius</taxon>
    </lineage>
</organism>
<feature type="transmembrane region" description="Helical" evidence="2">
    <location>
        <begin position="623"/>
        <end position="643"/>
    </location>
</feature>
<dbReference type="InterPro" id="IPR011701">
    <property type="entry name" value="MFS"/>
</dbReference>
<dbReference type="PANTHER" id="PTHR24002">
    <property type="entry name" value="SOLUTE CARRIER FAMILY 22 MEMBER 18"/>
    <property type="match status" value="1"/>
</dbReference>
<feature type="transmembrane region" description="Helical" evidence="2">
    <location>
        <begin position="563"/>
        <end position="585"/>
    </location>
</feature>
<feature type="transmembrane region" description="Helical" evidence="2">
    <location>
        <begin position="149"/>
        <end position="170"/>
    </location>
</feature>
<keyword evidence="2" id="KW-0472">Membrane</keyword>
<dbReference type="EMBL" id="UXUI01010595">
    <property type="protein sequence ID" value="VDD95410.1"/>
    <property type="molecule type" value="Genomic_DNA"/>
</dbReference>
<dbReference type="GO" id="GO:0016020">
    <property type="term" value="C:membrane"/>
    <property type="evidence" value="ECO:0007669"/>
    <property type="project" value="UniProtKB-SubCell"/>
</dbReference>
<proteinExistence type="predicted"/>
<evidence type="ECO:0000256" key="1">
    <source>
        <dbReference type="ARBA" id="ARBA00004141"/>
    </source>
</evidence>
<dbReference type="STRING" id="51028.A0A0N4VJ15"/>
<feature type="transmembrane region" description="Helical" evidence="2">
    <location>
        <begin position="649"/>
        <end position="670"/>
    </location>
</feature>
<reference evidence="6" key="1">
    <citation type="submission" date="2017-02" db="UniProtKB">
        <authorList>
            <consortium name="WormBaseParasite"/>
        </authorList>
    </citation>
    <scope>IDENTIFICATION</scope>
</reference>
<dbReference type="SUPFAM" id="SSF103473">
    <property type="entry name" value="MFS general substrate transporter"/>
    <property type="match status" value="2"/>
</dbReference>
<dbReference type="GO" id="GO:0005635">
    <property type="term" value="C:nuclear envelope"/>
    <property type="evidence" value="ECO:0007669"/>
    <property type="project" value="TreeGrafter"/>
</dbReference>
<dbReference type="Proteomes" id="UP000274131">
    <property type="component" value="Unassembled WGS sequence"/>
</dbReference>
<feature type="transmembrane region" description="Helical" evidence="2">
    <location>
        <begin position="45"/>
        <end position="72"/>
    </location>
</feature>
<name>A0A0N4VJ15_ENTVE</name>